<dbReference type="Pfam" id="PF00246">
    <property type="entry name" value="Peptidase_M14"/>
    <property type="match status" value="1"/>
</dbReference>
<name>A0ABU2Y8E7_9FLAO</name>
<organism evidence="5 6">
    <name type="scientific">Urechidicola vernalis</name>
    <dbReference type="NCBI Taxonomy" id="3075600"/>
    <lineage>
        <taxon>Bacteria</taxon>
        <taxon>Pseudomonadati</taxon>
        <taxon>Bacteroidota</taxon>
        <taxon>Flavobacteriia</taxon>
        <taxon>Flavobacteriales</taxon>
        <taxon>Flavobacteriaceae</taxon>
        <taxon>Urechidicola</taxon>
    </lineage>
</organism>
<dbReference type="SUPFAM" id="SSF53187">
    <property type="entry name" value="Zn-dependent exopeptidases"/>
    <property type="match status" value="1"/>
</dbReference>
<evidence type="ECO:0000313" key="5">
    <source>
        <dbReference type="EMBL" id="MDT0553333.1"/>
    </source>
</evidence>
<dbReference type="PANTHER" id="PTHR12756">
    <property type="entry name" value="CYTOSOLIC CARBOXYPEPTIDASE"/>
    <property type="match status" value="1"/>
</dbReference>
<keyword evidence="3" id="KW-0732">Signal</keyword>
<evidence type="ECO:0000313" key="6">
    <source>
        <dbReference type="Proteomes" id="UP001252186"/>
    </source>
</evidence>
<comment type="similarity">
    <text evidence="2">Belongs to the peptidase M14 family.</text>
</comment>
<feature type="chain" id="PRO_5047533577" evidence="3">
    <location>
        <begin position="21"/>
        <end position="410"/>
    </location>
</feature>
<dbReference type="PROSITE" id="PS52035">
    <property type="entry name" value="PEPTIDASE_M14"/>
    <property type="match status" value="1"/>
</dbReference>
<dbReference type="InterPro" id="IPR050821">
    <property type="entry name" value="Cytosolic_carboxypeptidase"/>
</dbReference>
<evidence type="ECO:0000256" key="1">
    <source>
        <dbReference type="ARBA" id="ARBA00001947"/>
    </source>
</evidence>
<dbReference type="InterPro" id="IPR000834">
    <property type="entry name" value="Peptidase_M14"/>
</dbReference>
<evidence type="ECO:0000256" key="3">
    <source>
        <dbReference type="SAM" id="SignalP"/>
    </source>
</evidence>
<dbReference type="PANTHER" id="PTHR12756:SF11">
    <property type="entry name" value="CYTOSOLIC CARBOXYPEPTIDASE 1"/>
    <property type="match status" value="1"/>
</dbReference>
<dbReference type="CDD" id="cd06237">
    <property type="entry name" value="M14_Nna1-like"/>
    <property type="match status" value="1"/>
</dbReference>
<dbReference type="Gene3D" id="3.40.630.10">
    <property type="entry name" value="Zn peptidases"/>
    <property type="match status" value="1"/>
</dbReference>
<accession>A0ABU2Y8E7</accession>
<dbReference type="EMBL" id="JAVRHV010000004">
    <property type="protein sequence ID" value="MDT0553333.1"/>
    <property type="molecule type" value="Genomic_DNA"/>
</dbReference>
<dbReference type="SMART" id="SM00631">
    <property type="entry name" value="Zn_pept"/>
    <property type="match status" value="1"/>
</dbReference>
<comment type="caution">
    <text evidence="5">The sequence shown here is derived from an EMBL/GenBank/DDBJ whole genome shotgun (WGS) entry which is preliminary data.</text>
</comment>
<feature type="domain" description="Peptidase M14" evidence="4">
    <location>
        <begin position="158"/>
        <end position="407"/>
    </location>
</feature>
<sequence length="410" mass="47560">MNILKKLTLTILTSALIASCATGKLKTYDVLKPSDTSTREISYQEKKIFSPDEVVYADNQFLGARLNSFEKLNDSTYQATILPENEPINQSPNYAFQIWSKSEKEIYLKLNYPTSVHRYWPKLSDNRLHWYPIDSSRYKLVDSLQNALLKLKISPKKQWVSAQEIWNSDDNKQWSETTSNHENVRYSVIGKSKLGKDIIALDIYKDSPKKKDMIVVVSRQHPPEVTGYLAMQSFVEELLSDTRLSKDFLEKHRILVVPMINPDGVDLGHWRHNTGGVDLNRDWAYYKQTEVDVAVNYLVNESNKYKNKVLFGIDFHSTQTDLYYTIPEETKSVIHPFKDYWIQGIDDAFEGYTPDDQPYALEQPVSKTWFYKQFGAEAMTYEIGDETPRDFIDAKARVAAKEMMKLLILR</sequence>
<feature type="signal peptide" evidence="3">
    <location>
        <begin position="1"/>
        <end position="20"/>
    </location>
</feature>
<keyword evidence="6" id="KW-1185">Reference proteome</keyword>
<evidence type="ECO:0000259" key="4">
    <source>
        <dbReference type="PROSITE" id="PS52035"/>
    </source>
</evidence>
<protein>
    <submittedName>
        <fullName evidence="5">M14 family metallopeptidase</fullName>
    </submittedName>
</protein>
<reference evidence="5 6" key="1">
    <citation type="submission" date="2023-09" db="EMBL/GenBank/DDBJ databases">
        <authorList>
            <person name="Rey-Velasco X."/>
        </authorList>
    </citation>
    <scope>NUCLEOTIDE SEQUENCE [LARGE SCALE GENOMIC DNA]</scope>
    <source>
        <strain evidence="5 6">P050</strain>
    </source>
</reference>
<dbReference type="RefSeq" id="WP_311593336.1">
    <property type="nucleotide sequence ID" value="NZ_JAVRHV010000004.1"/>
</dbReference>
<evidence type="ECO:0000256" key="2">
    <source>
        <dbReference type="PROSITE-ProRule" id="PRU01379"/>
    </source>
</evidence>
<gene>
    <name evidence="5" type="ORF">RM519_08765</name>
</gene>
<dbReference type="PROSITE" id="PS51257">
    <property type="entry name" value="PROKAR_LIPOPROTEIN"/>
    <property type="match status" value="1"/>
</dbReference>
<dbReference type="Proteomes" id="UP001252186">
    <property type="component" value="Unassembled WGS sequence"/>
</dbReference>
<comment type="cofactor">
    <cofactor evidence="1">
        <name>Zn(2+)</name>
        <dbReference type="ChEBI" id="CHEBI:29105"/>
    </cofactor>
</comment>
<feature type="active site" description="Proton donor/acceptor" evidence="2">
    <location>
        <position position="382"/>
    </location>
</feature>
<proteinExistence type="inferred from homology"/>